<dbReference type="AlphaFoldDB" id="A0A1W2M3A2"/>
<reference evidence="10 11" key="1">
    <citation type="submission" date="2016-12" db="EMBL/GenBank/DDBJ databases">
        <title>Amycolatopsis keratiniphila subsp. keratiniphila genome sequencing and assembly.</title>
        <authorList>
            <person name="Mayilraj S."/>
            <person name="Kaur N."/>
        </authorList>
    </citation>
    <scope>NUCLEOTIDE SEQUENCE [LARGE SCALE GENOMIC DNA]</scope>
    <source>
        <strain evidence="10 11">DSM 44409</strain>
    </source>
</reference>
<dbReference type="InterPro" id="IPR000515">
    <property type="entry name" value="MetI-like"/>
</dbReference>
<keyword evidence="4 7" id="KW-0812">Transmembrane</keyword>
<evidence type="ECO:0000313" key="10">
    <source>
        <dbReference type="EMBL" id="ONF74498.1"/>
    </source>
</evidence>
<proteinExistence type="inferred from homology"/>
<dbReference type="GO" id="GO:0005886">
    <property type="term" value="C:plasma membrane"/>
    <property type="evidence" value="ECO:0007669"/>
    <property type="project" value="UniProtKB-SubCell"/>
</dbReference>
<dbReference type="InterPro" id="IPR035906">
    <property type="entry name" value="MetI-like_sf"/>
</dbReference>
<accession>A0A1W2M3A2</accession>
<organism evidence="10 11">
    <name type="scientific">Amycolatopsis keratiniphila subsp. keratiniphila</name>
    <dbReference type="NCBI Taxonomy" id="227715"/>
    <lineage>
        <taxon>Bacteria</taxon>
        <taxon>Bacillati</taxon>
        <taxon>Actinomycetota</taxon>
        <taxon>Actinomycetes</taxon>
        <taxon>Pseudonocardiales</taxon>
        <taxon>Pseudonocardiaceae</taxon>
        <taxon>Amycolatopsis</taxon>
        <taxon>Amycolatopsis japonica group</taxon>
    </lineage>
</organism>
<evidence type="ECO:0000313" key="11">
    <source>
        <dbReference type="Proteomes" id="UP000076660"/>
    </source>
</evidence>
<comment type="caution">
    <text evidence="10">The sequence shown here is derived from an EMBL/GenBank/DDBJ whole genome shotgun (WGS) entry which is preliminary data.</text>
</comment>
<dbReference type="PROSITE" id="PS50928">
    <property type="entry name" value="ABC_TM1"/>
    <property type="match status" value="1"/>
</dbReference>
<protein>
    <recommendedName>
        <fullName evidence="9">ABC transmembrane type-1 domain-containing protein</fullName>
    </recommendedName>
</protein>
<dbReference type="SUPFAM" id="SSF161098">
    <property type="entry name" value="MetI-like"/>
    <property type="match status" value="1"/>
</dbReference>
<evidence type="ECO:0000256" key="6">
    <source>
        <dbReference type="ARBA" id="ARBA00023136"/>
    </source>
</evidence>
<evidence type="ECO:0000259" key="9">
    <source>
        <dbReference type="PROSITE" id="PS50928"/>
    </source>
</evidence>
<name>A0A1W2M3A2_9PSEU</name>
<dbReference type="Pfam" id="PF19300">
    <property type="entry name" value="BPD_transp_1_N"/>
    <property type="match status" value="1"/>
</dbReference>
<dbReference type="Gene3D" id="1.10.3720.10">
    <property type="entry name" value="MetI-like"/>
    <property type="match status" value="1"/>
</dbReference>
<dbReference type="Proteomes" id="UP000076660">
    <property type="component" value="Unassembled WGS sequence"/>
</dbReference>
<dbReference type="Pfam" id="PF00528">
    <property type="entry name" value="BPD_transp_1"/>
    <property type="match status" value="1"/>
</dbReference>
<dbReference type="PANTHER" id="PTHR43163">
    <property type="entry name" value="DIPEPTIDE TRANSPORT SYSTEM PERMEASE PROTEIN DPPB-RELATED"/>
    <property type="match status" value="1"/>
</dbReference>
<feature type="domain" description="ABC transmembrane type-1" evidence="9">
    <location>
        <begin position="87"/>
        <end position="291"/>
    </location>
</feature>
<feature type="transmembrane region" description="Helical" evidence="7">
    <location>
        <begin position="230"/>
        <end position="252"/>
    </location>
</feature>
<feature type="chain" id="PRO_5010697946" description="ABC transmembrane type-1 domain-containing protein" evidence="8">
    <location>
        <begin position="27"/>
        <end position="305"/>
    </location>
</feature>
<evidence type="ECO:0000256" key="7">
    <source>
        <dbReference type="RuleBase" id="RU363032"/>
    </source>
</evidence>
<comment type="subcellular location">
    <subcellularLocation>
        <location evidence="1 7">Cell membrane</location>
        <topology evidence="1 7">Multi-pass membrane protein</topology>
    </subcellularLocation>
</comment>
<evidence type="ECO:0000256" key="4">
    <source>
        <dbReference type="ARBA" id="ARBA00022692"/>
    </source>
</evidence>
<feature type="transmembrane region" description="Helical" evidence="7">
    <location>
        <begin position="272"/>
        <end position="295"/>
    </location>
</feature>
<feature type="signal peptide" evidence="8">
    <location>
        <begin position="1"/>
        <end position="26"/>
    </location>
</feature>
<evidence type="ECO:0000256" key="8">
    <source>
        <dbReference type="SAM" id="SignalP"/>
    </source>
</evidence>
<comment type="similarity">
    <text evidence="7">Belongs to the binding-protein-dependent transport system permease family.</text>
</comment>
<dbReference type="GO" id="GO:0055085">
    <property type="term" value="P:transmembrane transport"/>
    <property type="evidence" value="ECO:0007669"/>
    <property type="project" value="InterPro"/>
</dbReference>
<dbReference type="PANTHER" id="PTHR43163:SF3">
    <property type="entry name" value="PEPTIDE ABC TRANSPORTER PERMEASE PROTEIN"/>
    <property type="match status" value="1"/>
</dbReference>
<keyword evidence="2 7" id="KW-0813">Transport</keyword>
<sequence>MVRAAATAIVVSAVVFAAVSALPSDAAETRTGSRADAETLRQLRETLGLDAPLWQRWGQWTAAILRGDWGRSLVTDRPVADLLLPRLEATAVLTAAAVLIALPLMFALGWAIGGSRPGWARRWAALSTTVSSIPQVVVVAGLVLVLSALLGWLPPVSLLLPGGSPLDRPDLLVLPSLALALPAAAWGGGLLGGAVADACAAPHVRDAVARGVTGLRLHVRHVLPFVLSPAIRAAATLTAGTVTAAAVVETMLGYQGLGELLVTAVAGRDTPVVAAVGLIGALIVVAGTALADLAATAADVRRERR</sequence>
<evidence type="ECO:0000256" key="2">
    <source>
        <dbReference type="ARBA" id="ARBA00022448"/>
    </source>
</evidence>
<dbReference type="InterPro" id="IPR045621">
    <property type="entry name" value="BPD_transp_1_N"/>
</dbReference>
<evidence type="ECO:0000256" key="3">
    <source>
        <dbReference type="ARBA" id="ARBA00022475"/>
    </source>
</evidence>
<keyword evidence="5 7" id="KW-1133">Transmembrane helix</keyword>
<feature type="transmembrane region" description="Helical" evidence="7">
    <location>
        <begin position="173"/>
        <end position="196"/>
    </location>
</feature>
<keyword evidence="6 7" id="KW-0472">Membrane</keyword>
<gene>
    <name evidence="10" type="ORF">AVR91_0203390</name>
</gene>
<keyword evidence="8" id="KW-0732">Signal</keyword>
<dbReference type="EMBL" id="LQMT02000005">
    <property type="protein sequence ID" value="ONF74498.1"/>
    <property type="molecule type" value="Genomic_DNA"/>
</dbReference>
<keyword evidence="3" id="KW-1003">Cell membrane</keyword>
<feature type="transmembrane region" description="Helical" evidence="7">
    <location>
        <begin position="133"/>
        <end position="153"/>
    </location>
</feature>
<feature type="transmembrane region" description="Helical" evidence="7">
    <location>
        <begin position="91"/>
        <end position="112"/>
    </location>
</feature>
<evidence type="ECO:0000256" key="1">
    <source>
        <dbReference type="ARBA" id="ARBA00004651"/>
    </source>
</evidence>
<evidence type="ECO:0000256" key="5">
    <source>
        <dbReference type="ARBA" id="ARBA00022989"/>
    </source>
</evidence>